<dbReference type="Proteomes" id="UP000586918">
    <property type="component" value="Unassembled WGS sequence"/>
</dbReference>
<organism evidence="1 2">
    <name type="scientific">Pseudonocardia bannensis</name>
    <dbReference type="NCBI Taxonomy" id="630973"/>
    <lineage>
        <taxon>Bacteria</taxon>
        <taxon>Bacillati</taxon>
        <taxon>Actinomycetota</taxon>
        <taxon>Actinomycetes</taxon>
        <taxon>Pseudonocardiales</taxon>
        <taxon>Pseudonocardiaceae</taxon>
        <taxon>Pseudonocardia</taxon>
    </lineage>
</organism>
<keyword evidence="2" id="KW-1185">Reference proteome</keyword>
<dbReference type="Pfam" id="PF17269">
    <property type="entry name" value="DUF5335"/>
    <property type="match status" value="1"/>
</dbReference>
<dbReference type="EMBL" id="JAAXKZ010000035">
    <property type="protein sequence ID" value="NMH92252.1"/>
    <property type="molecule type" value="Genomic_DNA"/>
</dbReference>
<accession>A0A848DHT9</accession>
<proteinExistence type="predicted"/>
<evidence type="ECO:0000313" key="1">
    <source>
        <dbReference type="EMBL" id="NMH92252.1"/>
    </source>
</evidence>
<dbReference type="RefSeq" id="WP_169412968.1">
    <property type="nucleotide sequence ID" value="NZ_JAAXKZ010000035.1"/>
</dbReference>
<evidence type="ECO:0000313" key="2">
    <source>
        <dbReference type="Proteomes" id="UP000586918"/>
    </source>
</evidence>
<name>A0A848DHT9_9PSEU</name>
<dbReference type="AlphaFoldDB" id="A0A848DHT9"/>
<dbReference type="InterPro" id="IPR035223">
    <property type="entry name" value="DUF5335"/>
</dbReference>
<reference evidence="1 2" key="1">
    <citation type="submission" date="2020-04" db="EMBL/GenBank/DDBJ databases">
        <authorList>
            <person name="Klaysubun C."/>
            <person name="Duangmal K."/>
            <person name="Lipun K."/>
        </authorList>
    </citation>
    <scope>NUCLEOTIDE SEQUENCE [LARGE SCALE GENOMIC DNA]</scope>
    <source>
        <strain evidence="1 2">DSM 45300</strain>
    </source>
</reference>
<protein>
    <submittedName>
        <fullName evidence="1">DUF5335 family protein</fullName>
    </submittedName>
</protein>
<comment type="caution">
    <text evidence="1">The sequence shown here is derived from an EMBL/GenBank/DDBJ whole genome shotgun (WGS) entry which is preliminary data.</text>
</comment>
<gene>
    <name evidence="1" type="ORF">HF519_11855</name>
</gene>
<sequence length="118" mass="13189">MSESGAKSAHDDWRRTLDQLTAEHLGDKVTIELVDPTLGHQHEAEQKPFAYANYDHKDDVVIVAVGQDSPDEPILRHMVWHPKEINVADDPSLPPAFRVVEPDGTTTLVTFFHQTVPA</sequence>